<dbReference type="InterPro" id="IPR013763">
    <property type="entry name" value="Cyclin-like_dom"/>
</dbReference>
<proteinExistence type="inferred from homology"/>
<organism evidence="13 14">
    <name type="scientific">Capra hircus</name>
    <name type="common">Goat</name>
    <dbReference type="NCBI Taxonomy" id="9925"/>
    <lineage>
        <taxon>Eukaryota</taxon>
        <taxon>Metazoa</taxon>
        <taxon>Chordata</taxon>
        <taxon>Craniata</taxon>
        <taxon>Vertebrata</taxon>
        <taxon>Euteleostomi</taxon>
        <taxon>Mammalia</taxon>
        <taxon>Eutheria</taxon>
        <taxon>Laurasiatheria</taxon>
        <taxon>Artiodactyla</taxon>
        <taxon>Ruminantia</taxon>
        <taxon>Pecora</taxon>
        <taxon>Bovidae</taxon>
        <taxon>Caprinae</taxon>
        <taxon>Capra</taxon>
    </lineage>
</organism>
<evidence type="ECO:0000259" key="12">
    <source>
        <dbReference type="SMART" id="SM01332"/>
    </source>
</evidence>
<feature type="compositionally biased region" description="Polar residues" evidence="10">
    <location>
        <begin position="1"/>
        <end position="14"/>
    </location>
</feature>
<dbReference type="AlphaFoldDB" id="A0A452FH29"/>
<dbReference type="SUPFAM" id="SSF47954">
    <property type="entry name" value="Cyclin-like"/>
    <property type="match status" value="2"/>
</dbReference>
<keyword evidence="6" id="KW-0131">Cell cycle</keyword>
<dbReference type="GO" id="GO:0016538">
    <property type="term" value="F:cyclin-dependent protein serine/threonine kinase regulator activity"/>
    <property type="evidence" value="ECO:0007669"/>
    <property type="project" value="InterPro"/>
</dbReference>
<evidence type="ECO:0000313" key="14">
    <source>
        <dbReference type="Proteomes" id="UP000291000"/>
    </source>
</evidence>
<dbReference type="InterPro" id="IPR036915">
    <property type="entry name" value="Cyclin-like_sf"/>
</dbReference>
<dbReference type="FunFam" id="1.10.472.10:FF:000198">
    <property type="entry name" value="G2/mitotic-specific cyclin-B1"/>
    <property type="match status" value="1"/>
</dbReference>
<dbReference type="OMA" id="YFPPQIA"/>
<evidence type="ECO:0000256" key="5">
    <source>
        <dbReference type="ARBA" id="ARBA00023127"/>
    </source>
</evidence>
<keyword evidence="4" id="KW-0498">Mitosis</keyword>
<dbReference type="STRING" id="9925.ENSCHIP00000023759"/>
<dbReference type="Proteomes" id="UP000291000">
    <property type="component" value="Chromosome 15"/>
</dbReference>
<evidence type="ECO:0000313" key="13">
    <source>
        <dbReference type="Ensembl" id="ENSCHIP00000023759.1"/>
    </source>
</evidence>
<comment type="function">
    <text evidence="1">Essential for the control of the cell cycle at the G2/M (mitosis) transition.</text>
</comment>
<accession>A0A452FH29</accession>
<comment type="similarity">
    <text evidence="2">Belongs to the cyclin family. Cyclin AB subfamily.</text>
</comment>
<name>A0A452FH29_CAPHI</name>
<evidence type="ECO:0000256" key="2">
    <source>
        <dbReference type="ARBA" id="ARBA00006955"/>
    </source>
</evidence>
<dbReference type="SMART" id="SM01332">
    <property type="entry name" value="Cyclin_C"/>
    <property type="match status" value="1"/>
</dbReference>
<comment type="subunit">
    <text evidence="8">Interacts with the CDC2 protein kinase to form a serine/threonine kinase holoenzyme complex also known as maturation promoting factor (MPF). The cyclin subunit imparts substrate specificity to the complex. Binds HEI10. Interacts with catalytically active RALBP1 and CDC2 during mitosis to form an endocytotic complex during interphase. Interacts with CCNF; interaction is required for nuclear localization. Interacts with CDK5RAP3. Interacts with RFPL4A and UBE2A. Interacts with INCA1.</text>
</comment>
<evidence type="ECO:0000256" key="10">
    <source>
        <dbReference type="SAM" id="MobiDB-lite"/>
    </source>
</evidence>
<dbReference type="EMBL" id="LWLT01000015">
    <property type="status" value="NOT_ANNOTATED_CDS"/>
    <property type="molecule type" value="Genomic_DNA"/>
</dbReference>
<evidence type="ECO:0000256" key="4">
    <source>
        <dbReference type="ARBA" id="ARBA00022776"/>
    </source>
</evidence>
<dbReference type="Gene3D" id="1.10.472.10">
    <property type="entry name" value="Cyclin-like"/>
    <property type="match status" value="2"/>
</dbReference>
<dbReference type="GeneTree" id="ENSGT00940000154586"/>
<dbReference type="Pfam" id="PF02984">
    <property type="entry name" value="Cyclin_C"/>
    <property type="match status" value="1"/>
</dbReference>
<reference evidence="13" key="2">
    <citation type="submission" date="2025-08" db="UniProtKB">
        <authorList>
            <consortium name="Ensembl"/>
        </authorList>
    </citation>
    <scope>IDENTIFICATION</scope>
</reference>
<evidence type="ECO:0000259" key="11">
    <source>
        <dbReference type="SMART" id="SM00385"/>
    </source>
</evidence>
<evidence type="ECO:0000256" key="6">
    <source>
        <dbReference type="ARBA" id="ARBA00023306"/>
    </source>
</evidence>
<feature type="domain" description="Cyclin C-terminal" evidence="12">
    <location>
        <begin position="246"/>
        <end position="362"/>
    </location>
</feature>
<dbReference type="InterPro" id="IPR039361">
    <property type="entry name" value="Cyclin"/>
</dbReference>
<evidence type="ECO:0000256" key="3">
    <source>
        <dbReference type="ARBA" id="ARBA00022618"/>
    </source>
</evidence>
<evidence type="ECO:0000256" key="7">
    <source>
        <dbReference type="ARBA" id="ARBA00035702"/>
    </source>
</evidence>
<dbReference type="GO" id="GO:0005829">
    <property type="term" value="C:cytosol"/>
    <property type="evidence" value="ECO:0007669"/>
    <property type="project" value="UniProtKB-ARBA"/>
</dbReference>
<evidence type="ECO:0000256" key="9">
    <source>
        <dbReference type="RuleBase" id="RU000383"/>
    </source>
</evidence>
<sequence length="388" mass="43114">MVLRVTRNTKTNAENKPKISMAGAKRLPVATVATSKPGLRPTALGDILNKISEQPQAKLPREKEAKTLAAGKVTAKKVAPVPVLEPQLGPETEPEPVKEEKLSPEPILVDTPSPSPVETSGYAPAEEYLRQAFLDVILAVSDVDTEDGVNPKLCSEYGKAIYQAVKPKYLMGREVTGNMRAILIDWLVHVTAGEHVHDCSKTDRFMQDNCVPKKMLQLVGVTAMFVASKYEETYPPEIGDFAFGHPLPLHFPQRASKIGEVNIELHILAKYLMELTMLDYNMVYFPPQIAVGAFCLALKILDNGEWTPSLQHYLSYTEESLLVVMQHLAKIHMPHLSMLRSAQLNSALAQDLAKAVAKVQLVNFRILSANKFGTMCHLYMLYVTFIYF</sequence>
<dbReference type="GO" id="GO:0051301">
    <property type="term" value="P:cell division"/>
    <property type="evidence" value="ECO:0007669"/>
    <property type="project" value="UniProtKB-KW"/>
</dbReference>
<keyword evidence="3" id="KW-0132">Cell division</keyword>
<feature type="region of interest" description="Disordered" evidence="10">
    <location>
        <begin position="1"/>
        <end position="21"/>
    </location>
</feature>
<evidence type="ECO:0000256" key="1">
    <source>
        <dbReference type="ARBA" id="ARBA00003222"/>
    </source>
</evidence>
<reference evidence="13" key="3">
    <citation type="submission" date="2025-09" db="UniProtKB">
        <authorList>
            <consortium name="Ensembl"/>
        </authorList>
    </citation>
    <scope>IDENTIFICATION</scope>
</reference>
<dbReference type="SMART" id="SM00385">
    <property type="entry name" value="CYCLIN"/>
    <property type="match status" value="1"/>
</dbReference>
<dbReference type="Ensembl" id="ENSCHIT00000031618.1">
    <property type="protein sequence ID" value="ENSCHIP00000023759.1"/>
    <property type="gene ID" value="ENSCHIG00000021194.1"/>
</dbReference>
<feature type="region of interest" description="Disordered" evidence="10">
    <location>
        <begin position="84"/>
        <end position="118"/>
    </location>
</feature>
<dbReference type="InterPro" id="IPR006671">
    <property type="entry name" value="Cyclin_N"/>
</dbReference>
<dbReference type="InterPro" id="IPR046965">
    <property type="entry name" value="Cyclin_A/B-like"/>
</dbReference>
<dbReference type="GO" id="GO:0044772">
    <property type="term" value="P:mitotic cell cycle phase transition"/>
    <property type="evidence" value="ECO:0007669"/>
    <property type="project" value="InterPro"/>
</dbReference>
<keyword evidence="14" id="KW-1185">Reference proteome</keyword>
<dbReference type="PANTHER" id="PTHR10177">
    <property type="entry name" value="CYCLINS"/>
    <property type="match status" value="1"/>
</dbReference>
<reference evidence="13 14" key="1">
    <citation type="submission" date="2016-04" db="EMBL/GenBank/DDBJ databases">
        <title>Polished mammalian reference genomes with single-molecule sequencing and chromosome conformation capture applied to the Capra hircus genome.</title>
        <authorList>
            <person name="Bickhart D.M."/>
            <person name="Koren S."/>
            <person name="Rosen B."/>
            <person name="Hastie A."/>
            <person name="Liachko I."/>
            <person name="Sullivan S.T."/>
            <person name="Burton J."/>
            <person name="Sayre B.L."/>
            <person name="Huson H.J."/>
            <person name="Lee J."/>
            <person name="Lam E."/>
            <person name="Kelley C.M."/>
            <person name="Hutchison J.L."/>
            <person name="Zhou Y."/>
            <person name="Sun J."/>
            <person name="Crisa A."/>
            <person name="Schwartz J.C."/>
            <person name="Hammond J.A."/>
            <person name="Schroeder S.G."/>
            <person name="Liu G.E."/>
            <person name="Dunham M."/>
            <person name="Shendure J."/>
            <person name="Sonstegard T.S."/>
            <person name="Phillippy A.M."/>
            <person name="Van Tassell C.P."/>
            <person name="Smith T.P."/>
        </authorList>
    </citation>
    <scope>NUCLEOTIDE SEQUENCE [LARGE SCALE GENOMIC DNA]</scope>
</reference>
<dbReference type="PIRSF" id="PIRSF001771">
    <property type="entry name" value="Cyclin_A_B_D_E"/>
    <property type="match status" value="1"/>
</dbReference>
<keyword evidence="5 9" id="KW-0195">Cyclin</keyword>
<dbReference type="Bgee" id="ENSCHIG00000021194">
    <property type="expression patterns" value="Expressed in liver"/>
</dbReference>
<dbReference type="Pfam" id="PF00134">
    <property type="entry name" value="Cyclin_N"/>
    <property type="match status" value="1"/>
</dbReference>
<feature type="domain" description="Cyclin-like" evidence="11">
    <location>
        <begin position="250"/>
        <end position="330"/>
    </location>
</feature>
<protein>
    <recommendedName>
        <fullName evidence="7">G2/mitotic-specific cyclin-B1</fullName>
    </recommendedName>
</protein>
<dbReference type="InterPro" id="IPR004367">
    <property type="entry name" value="Cyclin_C-dom"/>
</dbReference>
<evidence type="ECO:0000256" key="8">
    <source>
        <dbReference type="ARBA" id="ARBA00046806"/>
    </source>
</evidence>